<feature type="region of interest" description="Disordered" evidence="1">
    <location>
        <begin position="56"/>
        <end position="93"/>
    </location>
</feature>
<feature type="region of interest" description="Disordered" evidence="1">
    <location>
        <begin position="1"/>
        <end position="30"/>
    </location>
</feature>
<evidence type="ECO:0000313" key="2">
    <source>
        <dbReference type="EMBL" id="CAH0039335.1"/>
    </source>
</evidence>
<evidence type="ECO:0000313" key="3">
    <source>
        <dbReference type="Proteomes" id="UP000775872"/>
    </source>
</evidence>
<proteinExistence type="predicted"/>
<evidence type="ECO:0000256" key="1">
    <source>
        <dbReference type="SAM" id="MobiDB-lite"/>
    </source>
</evidence>
<dbReference type="Proteomes" id="UP000775872">
    <property type="component" value="Unassembled WGS sequence"/>
</dbReference>
<gene>
    <name evidence="2" type="ORF">CSOL1703_00003595</name>
</gene>
<feature type="compositionally biased region" description="Low complexity" evidence="1">
    <location>
        <begin position="73"/>
        <end position="93"/>
    </location>
</feature>
<organism evidence="2 3">
    <name type="scientific">Clonostachys solani</name>
    <dbReference type="NCBI Taxonomy" id="160281"/>
    <lineage>
        <taxon>Eukaryota</taxon>
        <taxon>Fungi</taxon>
        <taxon>Dikarya</taxon>
        <taxon>Ascomycota</taxon>
        <taxon>Pezizomycotina</taxon>
        <taxon>Sordariomycetes</taxon>
        <taxon>Hypocreomycetidae</taxon>
        <taxon>Hypocreales</taxon>
        <taxon>Bionectriaceae</taxon>
        <taxon>Clonostachys</taxon>
    </lineage>
</organism>
<protein>
    <submittedName>
        <fullName evidence="2">Uncharacterized protein</fullName>
    </submittedName>
</protein>
<sequence>MFRRRNVAENQLRLPSSSSSRAFMEGKPPPKRDFREHLKWVTRKIKRWFHSFRFTRSRSRKHSPSPTAFISATPSMTRSRAPTTPRTPVTPRTIYTPRMSADRRPILYSNEMSDSEIPEFYELSPSKRPRSQGLSPSLPVSYGPPVYHAQTTDVRDESLYEVKGAPESRWSLNTRSIRNLLIGDFRVWNFIDEAKTVFPFHDPVAQRARAR</sequence>
<name>A0A9N9YW14_9HYPO</name>
<comment type="caution">
    <text evidence="2">The sequence shown here is derived from an EMBL/GenBank/DDBJ whole genome shotgun (WGS) entry which is preliminary data.</text>
</comment>
<dbReference type="EMBL" id="CABFOC020000002">
    <property type="protein sequence ID" value="CAH0039335.1"/>
    <property type="molecule type" value="Genomic_DNA"/>
</dbReference>
<dbReference type="OrthoDB" id="5145549at2759"/>
<reference evidence="2" key="1">
    <citation type="submission" date="2021-10" db="EMBL/GenBank/DDBJ databases">
        <authorList>
            <person name="Piombo E."/>
        </authorList>
    </citation>
    <scope>NUCLEOTIDE SEQUENCE</scope>
</reference>
<accession>A0A9N9YW14</accession>
<dbReference type="AlphaFoldDB" id="A0A9N9YW14"/>
<keyword evidence="3" id="KW-1185">Reference proteome</keyword>